<dbReference type="Proteomes" id="UP000694844">
    <property type="component" value="Chromosome 5"/>
</dbReference>
<keyword evidence="3" id="KW-0732">Signal</keyword>
<accession>A0A8B8ERI1</accession>
<feature type="compositionally biased region" description="Basic and acidic residues" evidence="1">
    <location>
        <begin position="337"/>
        <end position="350"/>
    </location>
</feature>
<protein>
    <submittedName>
        <fullName evidence="5">Uncharacterized protein LOC111136190</fullName>
    </submittedName>
</protein>
<proteinExistence type="predicted"/>
<reference evidence="5" key="1">
    <citation type="submission" date="2025-08" db="UniProtKB">
        <authorList>
            <consortium name="RefSeq"/>
        </authorList>
    </citation>
    <scope>IDENTIFICATION</scope>
    <source>
        <tissue evidence="5">Whole sample</tissue>
    </source>
</reference>
<feature type="transmembrane region" description="Helical" evidence="2">
    <location>
        <begin position="165"/>
        <end position="188"/>
    </location>
</feature>
<evidence type="ECO:0000256" key="1">
    <source>
        <dbReference type="SAM" id="MobiDB-lite"/>
    </source>
</evidence>
<dbReference type="Gene3D" id="2.170.300.10">
    <property type="entry name" value="Tie2 ligand-binding domain superfamily"/>
    <property type="match status" value="1"/>
</dbReference>
<evidence type="ECO:0000256" key="2">
    <source>
        <dbReference type="SAM" id="Phobius"/>
    </source>
</evidence>
<gene>
    <name evidence="5" type="primary">LOC111136190</name>
</gene>
<evidence type="ECO:0000313" key="5">
    <source>
        <dbReference type="RefSeq" id="XP_022342559.1"/>
    </source>
</evidence>
<feature type="region of interest" description="Disordered" evidence="1">
    <location>
        <begin position="257"/>
        <end position="366"/>
    </location>
</feature>
<dbReference type="KEGG" id="cvn:111136190"/>
<keyword evidence="2" id="KW-1133">Transmembrane helix</keyword>
<evidence type="ECO:0000313" key="4">
    <source>
        <dbReference type="Proteomes" id="UP000694844"/>
    </source>
</evidence>
<feature type="signal peptide" evidence="3">
    <location>
        <begin position="1"/>
        <end position="16"/>
    </location>
</feature>
<feature type="region of interest" description="Disordered" evidence="1">
    <location>
        <begin position="216"/>
        <end position="238"/>
    </location>
</feature>
<dbReference type="RefSeq" id="XP_022342559.1">
    <property type="nucleotide sequence ID" value="XM_022486851.1"/>
</dbReference>
<sequence length="381" mass="42083">MFKVLFLFTLVSTCDGLTGDYVCEKFQSLSGKDGFIKVCCNNFQEKNNMCVECDPGFHGYNCSKTCPYEYYGRRCYNKCNCNNDTQFCHHVYGCLQRSNTTDNITTNNTDVVTSYCVEACFSSTDTSTDSTGVTQITRPKQDVQTTNGILGADISNLVSSQDYKVIRLAFALTVPGMFALCLGVNFLCYKIGFKKGKNDTQKSKFKDTQGVHYHHYENENDPLRGAGEGPGPSRGQIIRDPAAHDYAAYDEIKEQRQRMLGSQRGKDGGYITPMSQDRPLPPVGGDGNGYKSPTAAAKDSSKSKDSPSPRGNGGYLSPLEKQLAKQSSSNSDSSSNKSDKSRKYQNDPRGKPKTQGLYESIKDAGVTQEHQYIDLQRNVVS</sequence>
<feature type="compositionally biased region" description="Low complexity" evidence="1">
    <location>
        <begin position="327"/>
        <end position="336"/>
    </location>
</feature>
<evidence type="ECO:0000256" key="3">
    <source>
        <dbReference type="SAM" id="SignalP"/>
    </source>
</evidence>
<dbReference type="OrthoDB" id="6152524at2759"/>
<keyword evidence="4" id="KW-1185">Reference proteome</keyword>
<dbReference type="GeneID" id="111136190"/>
<organism evidence="4 5">
    <name type="scientific">Crassostrea virginica</name>
    <name type="common">Eastern oyster</name>
    <dbReference type="NCBI Taxonomy" id="6565"/>
    <lineage>
        <taxon>Eukaryota</taxon>
        <taxon>Metazoa</taxon>
        <taxon>Spiralia</taxon>
        <taxon>Lophotrochozoa</taxon>
        <taxon>Mollusca</taxon>
        <taxon>Bivalvia</taxon>
        <taxon>Autobranchia</taxon>
        <taxon>Pteriomorphia</taxon>
        <taxon>Ostreida</taxon>
        <taxon>Ostreoidea</taxon>
        <taxon>Ostreidae</taxon>
        <taxon>Crassostrea</taxon>
    </lineage>
</organism>
<keyword evidence="2" id="KW-0812">Transmembrane</keyword>
<feature type="chain" id="PRO_5034115168" evidence="3">
    <location>
        <begin position="17"/>
        <end position="381"/>
    </location>
</feature>
<name>A0A8B8ERI1_CRAVI</name>
<dbReference type="AlphaFoldDB" id="A0A8B8ERI1"/>
<keyword evidence="2" id="KW-0472">Membrane</keyword>